<dbReference type="Pfam" id="PF03830">
    <property type="entry name" value="PTSIIB_sorb"/>
    <property type="match status" value="1"/>
</dbReference>
<evidence type="ECO:0000313" key="10">
    <source>
        <dbReference type="Proteomes" id="UP000243297"/>
    </source>
</evidence>
<dbReference type="PROSITE" id="PS51101">
    <property type="entry name" value="PTS_EIIB_TYPE_4"/>
    <property type="match status" value="1"/>
</dbReference>
<dbReference type="RefSeq" id="WP_078710675.1">
    <property type="nucleotide sequence ID" value="NZ_FUWY01000001.1"/>
</dbReference>
<organism evidence="9 10">
    <name type="scientific">Anaerorhabdus furcosa</name>
    <dbReference type="NCBI Taxonomy" id="118967"/>
    <lineage>
        <taxon>Bacteria</taxon>
        <taxon>Bacillati</taxon>
        <taxon>Bacillota</taxon>
        <taxon>Erysipelotrichia</taxon>
        <taxon>Erysipelotrichales</taxon>
        <taxon>Erysipelotrichaceae</taxon>
        <taxon>Anaerorhabdus</taxon>
    </lineage>
</organism>
<dbReference type="GO" id="GO:0005737">
    <property type="term" value="C:cytoplasm"/>
    <property type="evidence" value="ECO:0007669"/>
    <property type="project" value="UniProtKB-SubCell"/>
</dbReference>
<dbReference type="GO" id="GO:0008982">
    <property type="term" value="F:protein-N(PI)-phosphohistidine-sugar phosphotransferase activity"/>
    <property type="evidence" value="ECO:0007669"/>
    <property type="project" value="InterPro"/>
</dbReference>
<evidence type="ECO:0000259" key="8">
    <source>
        <dbReference type="PROSITE" id="PS51101"/>
    </source>
</evidence>
<dbReference type="GO" id="GO:0016301">
    <property type="term" value="F:kinase activity"/>
    <property type="evidence" value="ECO:0007669"/>
    <property type="project" value="UniProtKB-KW"/>
</dbReference>
<dbReference type="Proteomes" id="UP000243297">
    <property type="component" value="Unassembled WGS sequence"/>
</dbReference>
<keyword evidence="7" id="KW-0418">Kinase</keyword>
<feature type="domain" description="PTS EIIB type-4" evidence="8">
    <location>
        <begin position="1"/>
        <end position="164"/>
    </location>
</feature>
<dbReference type="InterPro" id="IPR036667">
    <property type="entry name" value="PTS_IIB_sorbose-sp_sf"/>
</dbReference>
<sequence>MIKMIRLDERMIHGQVAIKWSRHLGVDRIIVANDDAAANPIIQKSLMMAAPTTAKVAIKSVVDSIALLKDPRANDLKILVIVSNPEDLLMILEEINNVPLINIGNYGRIAKKQGEAVRKTYGSNLYAYDSEVETFKKILSHKVETIYQTTPEDTPEKLEKVLAL</sequence>
<accession>A0A1T4K0W7</accession>
<reference evidence="10" key="1">
    <citation type="submission" date="2017-02" db="EMBL/GenBank/DDBJ databases">
        <authorList>
            <person name="Varghese N."/>
            <person name="Submissions S."/>
        </authorList>
    </citation>
    <scope>NUCLEOTIDE SEQUENCE [LARGE SCALE GENOMIC DNA]</scope>
    <source>
        <strain evidence="10">ATCC 25662</strain>
    </source>
</reference>
<dbReference type="Gene3D" id="3.40.35.10">
    <property type="entry name" value="Phosphotransferase system, sorbose subfamily IIB component"/>
    <property type="match status" value="1"/>
</dbReference>
<keyword evidence="6" id="KW-0598">Phosphotransferase system</keyword>
<proteinExistence type="predicted"/>
<dbReference type="GO" id="GO:0009401">
    <property type="term" value="P:phosphoenolpyruvate-dependent sugar phosphotransferase system"/>
    <property type="evidence" value="ECO:0007669"/>
    <property type="project" value="UniProtKB-KW"/>
</dbReference>
<keyword evidence="10" id="KW-1185">Reference proteome</keyword>
<keyword evidence="5" id="KW-0808">Transferase</keyword>
<dbReference type="InterPro" id="IPR004720">
    <property type="entry name" value="PTS_IIB_sorbose-sp"/>
</dbReference>
<evidence type="ECO:0000256" key="1">
    <source>
        <dbReference type="ARBA" id="ARBA00004496"/>
    </source>
</evidence>
<evidence type="ECO:0000256" key="5">
    <source>
        <dbReference type="ARBA" id="ARBA00022679"/>
    </source>
</evidence>
<evidence type="ECO:0000256" key="6">
    <source>
        <dbReference type="ARBA" id="ARBA00022683"/>
    </source>
</evidence>
<keyword evidence="2" id="KW-0813">Transport</keyword>
<dbReference type="AlphaFoldDB" id="A0A1T4K0W7"/>
<evidence type="ECO:0000313" key="9">
    <source>
        <dbReference type="EMBL" id="SJZ35935.1"/>
    </source>
</evidence>
<dbReference type="OrthoDB" id="9788818at2"/>
<dbReference type="EMBL" id="FUWY01000001">
    <property type="protein sequence ID" value="SJZ35935.1"/>
    <property type="molecule type" value="Genomic_DNA"/>
</dbReference>
<keyword evidence="4" id="KW-0762">Sugar transport</keyword>
<evidence type="ECO:0000256" key="7">
    <source>
        <dbReference type="ARBA" id="ARBA00022777"/>
    </source>
</evidence>
<dbReference type="STRING" id="118967.SAMN02745191_0215"/>
<gene>
    <name evidence="9" type="ORF">SAMN02745191_0215</name>
</gene>
<evidence type="ECO:0000256" key="2">
    <source>
        <dbReference type="ARBA" id="ARBA00022448"/>
    </source>
</evidence>
<name>A0A1T4K0W7_9FIRM</name>
<evidence type="ECO:0000256" key="4">
    <source>
        <dbReference type="ARBA" id="ARBA00022597"/>
    </source>
</evidence>
<evidence type="ECO:0000256" key="3">
    <source>
        <dbReference type="ARBA" id="ARBA00022490"/>
    </source>
</evidence>
<dbReference type="SUPFAM" id="SSF52728">
    <property type="entry name" value="PTS IIb component"/>
    <property type="match status" value="1"/>
</dbReference>
<comment type="subcellular location">
    <subcellularLocation>
        <location evidence="1">Cytoplasm</location>
    </subcellularLocation>
</comment>
<protein>
    <submittedName>
        <fullName evidence="9">PTS system, mannose-specific IIB component</fullName>
    </submittedName>
</protein>
<keyword evidence="3" id="KW-0963">Cytoplasm</keyword>